<keyword evidence="2" id="KW-0134">Cell wall</keyword>
<dbReference type="PANTHER" id="PTHR31018">
    <property type="entry name" value="SPORULATION-SPECIFIC PROTEIN-RELATED"/>
    <property type="match status" value="1"/>
</dbReference>
<dbReference type="EMBL" id="QDDL01000001">
    <property type="protein sequence ID" value="PVZ71705.1"/>
    <property type="molecule type" value="Genomic_DNA"/>
</dbReference>
<keyword evidence="4 6" id="KW-0732">Signal</keyword>
<name>A0A2V1H4K3_9GAMM</name>
<dbReference type="AlphaFoldDB" id="A0A2V1H4K3"/>
<evidence type="ECO:0000259" key="7">
    <source>
        <dbReference type="Pfam" id="PF01030"/>
    </source>
</evidence>
<dbReference type="GO" id="GO:0030313">
    <property type="term" value="C:cell envelope"/>
    <property type="evidence" value="ECO:0007669"/>
    <property type="project" value="UniProtKB-SubCell"/>
</dbReference>
<feature type="signal peptide" evidence="6">
    <location>
        <begin position="1"/>
        <end position="23"/>
    </location>
</feature>
<keyword evidence="9" id="KW-1185">Reference proteome</keyword>
<comment type="subcellular location">
    <subcellularLocation>
        <location evidence="1">Secreted</location>
        <location evidence="1">Cell wall</location>
    </subcellularLocation>
</comment>
<protein>
    <recommendedName>
        <fullName evidence="7">Receptor L-domain domain-containing protein</fullName>
    </recommendedName>
</protein>
<keyword evidence="3" id="KW-0964">Secreted</keyword>
<reference evidence="8 9" key="1">
    <citation type="submission" date="2018-04" db="EMBL/GenBank/DDBJ databases">
        <title>Thalassorhabdus spongiae gen. nov., sp. nov., isolated from a marine sponge in South-West Iceland.</title>
        <authorList>
            <person name="Knobloch S."/>
            <person name="Daussin A."/>
            <person name="Johannsson R."/>
            <person name="Marteinsson V.T."/>
        </authorList>
    </citation>
    <scope>NUCLEOTIDE SEQUENCE [LARGE SCALE GENOMIC DNA]</scope>
    <source>
        <strain evidence="8 9">Hp12</strain>
    </source>
</reference>
<dbReference type="SUPFAM" id="SSF52058">
    <property type="entry name" value="L domain-like"/>
    <property type="match status" value="3"/>
</dbReference>
<gene>
    <name evidence="8" type="ORF">DC094_01370</name>
</gene>
<dbReference type="Gene3D" id="3.80.20.20">
    <property type="entry name" value="Receptor L-domain"/>
    <property type="match status" value="2"/>
</dbReference>
<evidence type="ECO:0000313" key="9">
    <source>
        <dbReference type="Proteomes" id="UP000244906"/>
    </source>
</evidence>
<feature type="domain" description="Receptor L-domain" evidence="7">
    <location>
        <begin position="53"/>
        <end position="110"/>
    </location>
</feature>
<dbReference type="PANTHER" id="PTHR31018:SF3">
    <property type="entry name" value="RECEPTOR PROTEIN-TYROSINE KINASE"/>
    <property type="match status" value="1"/>
</dbReference>
<evidence type="ECO:0000256" key="5">
    <source>
        <dbReference type="ARBA" id="ARBA00023180"/>
    </source>
</evidence>
<dbReference type="OrthoDB" id="9765957at2"/>
<feature type="chain" id="PRO_5015869800" description="Receptor L-domain domain-containing protein" evidence="6">
    <location>
        <begin position="24"/>
        <end position="463"/>
    </location>
</feature>
<dbReference type="InterPro" id="IPR051648">
    <property type="entry name" value="CWI-Assembly_Regulator"/>
</dbReference>
<dbReference type="Proteomes" id="UP000244906">
    <property type="component" value="Unassembled WGS sequence"/>
</dbReference>
<evidence type="ECO:0000256" key="6">
    <source>
        <dbReference type="SAM" id="SignalP"/>
    </source>
</evidence>
<dbReference type="RefSeq" id="WP_116685294.1">
    <property type="nucleotide sequence ID" value="NZ_CAWNYD010000001.1"/>
</dbReference>
<comment type="caution">
    <text evidence="8">The sequence shown here is derived from an EMBL/GenBank/DDBJ whole genome shotgun (WGS) entry which is preliminary data.</text>
</comment>
<dbReference type="PROSITE" id="PS51257">
    <property type="entry name" value="PROKAR_LIPOPROTEIN"/>
    <property type="match status" value="1"/>
</dbReference>
<accession>A0A2V1H4K3</accession>
<organism evidence="8 9">
    <name type="scientific">Pelagibaculum spongiae</name>
    <dbReference type="NCBI Taxonomy" id="2080658"/>
    <lineage>
        <taxon>Bacteria</taxon>
        <taxon>Pseudomonadati</taxon>
        <taxon>Pseudomonadota</taxon>
        <taxon>Gammaproteobacteria</taxon>
        <taxon>Oceanospirillales</taxon>
        <taxon>Pelagibaculum</taxon>
    </lineage>
</organism>
<evidence type="ECO:0000256" key="4">
    <source>
        <dbReference type="ARBA" id="ARBA00022729"/>
    </source>
</evidence>
<sequence length="463" mass="50660">MKNIKCFILTILIQTIFYGCAYAEVVTTLGEVICKESSYQLSTQAEVDAFPDDCQIITGDLIIGNDQKIKSNIYSISKLKHLTSIGGSLQIRNNESLTRLFGLHGITFIGKNLLISENPLLSQFDWLYALTTLEGDLSIDSNNSLYNVSGLSKLQDIGGNISVINNQSLPHIYGINIALADTINYKQNLIISGNPSLSDCSSLCPTLSNKSSLLDGANIARNKAQCANLNSVKKDCGAETFCPVGDYTFTKQSEIDDFYAKNKCTGIKGSLIIGADNNFDEAYDITNLEGLNMISSIANNLYIVAVHGLRTIEPLSKLTSIGGKFTLNGNDNLINIDGLANLKSIGRTIYIGYNQSLESIKGISNVTSIYEMLHISSNDKLNNLEGLNITKVLFPSFIYYPSADYHPYENSVLIIDHNNILSDCSALCPIINKKETSSLISIHENVDSCFSNTEVLEYCAANY</sequence>
<dbReference type="InterPro" id="IPR000494">
    <property type="entry name" value="Rcpt_L-dom"/>
</dbReference>
<keyword evidence="5" id="KW-0325">Glycoprotein</keyword>
<evidence type="ECO:0000256" key="1">
    <source>
        <dbReference type="ARBA" id="ARBA00004191"/>
    </source>
</evidence>
<evidence type="ECO:0000256" key="3">
    <source>
        <dbReference type="ARBA" id="ARBA00022525"/>
    </source>
</evidence>
<evidence type="ECO:0000313" key="8">
    <source>
        <dbReference type="EMBL" id="PVZ71705.1"/>
    </source>
</evidence>
<dbReference type="InterPro" id="IPR036941">
    <property type="entry name" value="Rcpt_L-dom_sf"/>
</dbReference>
<evidence type="ECO:0000256" key="2">
    <source>
        <dbReference type="ARBA" id="ARBA00022512"/>
    </source>
</evidence>
<proteinExistence type="predicted"/>
<dbReference type="Pfam" id="PF01030">
    <property type="entry name" value="Recep_L_domain"/>
    <property type="match status" value="1"/>
</dbReference>